<dbReference type="InterPro" id="IPR001356">
    <property type="entry name" value="HD"/>
</dbReference>
<dbReference type="RefSeq" id="XP_023933314.1">
    <property type="nucleotide sequence ID" value="XM_024077546.1"/>
</dbReference>
<feature type="region of interest" description="Disordered" evidence="7">
    <location>
        <begin position="318"/>
        <end position="339"/>
    </location>
</feature>
<dbReference type="PANTHER" id="PTHR11211:SF40">
    <property type="entry name" value="MIRROR, ISOFORM C"/>
    <property type="match status" value="1"/>
</dbReference>
<dbReference type="SMART" id="SM00389">
    <property type="entry name" value="HOX"/>
    <property type="match status" value="1"/>
</dbReference>
<feature type="compositionally biased region" description="Low complexity" evidence="7">
    <location>
        <begin position="418"/>
        <end position="427"/>
    </location>
</feature>
<reference evidence="10 11" key="1">
    <citation type="submission" date="2025-04" db="UniProtKB">
        <authorList>
            <consortium name="RefSeq"/>
        </authorList>
    </citation>
    <scope>IDENTIFICATION</scope>
    <source>
        <tissue evidence="10 11">Gonads</tissue>
    </source>
</reference>
<feature type="DNA-binding region" description="Homeobox" evidence="6">
    <location>
        <begin position="158"/>
        <end position="220"/>
    </location>
</feature>
<dbReference type="GO" id="GO:0000978">
    <property type="term" value="F:RNA polymerase II cis-regulatory region sequence-specific DNA binding"/>
    <property type="evidence" value="ECO:0007669"/>
    <property type="project" value="TreeGrafter"/>
</dbReference>
<comment type="similarity">
    <text evidence="2">Belongs to the TALE/IRO homeobox family.</text>
</comment>
<keyword evidence="3 6" id="KW-0238">DNA-binding</keyword>
<dbReference type="AlphaFoldDB" id="A0A1S3IKU5"/>
<dbReference type="InterPro" id="IPR017970">
    <property type="entry name" value="Homeobox_CS"/>
</dbReference>
<dbReference type="RefSeq" id="XP_013398837.1">
    <property type="nucleotide sequence ID" value="XM_013543383.2"/>
</dbReference>
<dbReference type="CDD" id="cd00086">
    <property type="entry name" value="homeodomain"/>
    <property type="match status" value="1"/>
</dbReference>
<dbReference type="Proteomes" id="UP000085678">
    <property type="component" value="Unplaced"/>
</dbReference>
<evidence type="ECO:0000256" key="7">
    <source>
        <dbReference type="SAM" id="MobiDB-lite"/>
    </source>
</evidence>
<dbReference type="PROSITE" id="PS00027">
    <property type="entry name" value="HOMEOBOX_1"/>
    <property type="match status" value="1"/>
</dbReference>
<proteinExistence type="inferred from homology"/>
<evidence type="ECO:0000259" key="8">
    <source>
        <dbReference type="PROSITE" id="PS50071"/>
    </source>
</evidence>
<dbReference type="STRING" id="7574.A0A1S3IKU5"/>
<evidence type="ECO:0000313" key="11">
    <source>
        <dbReference type="RefSeq" id="XP_023933314.1"/>
    </source>
</evidence>
<dbReference type="GeneID" id="106165247"/>
<keyword evidence="9" id="KW-1185">Reference proteome</keyword>
<protein>
    <submittedName>
        <fullName evidence="10 11">Iroquois-class homeodomain protein irx-3 isoform X1</fullName>
    </submittedName>
</protein>
<name>A0A1S3IKU5_LINAN</name>
<feature type="region of interest" description="Disordered" evidence="7">
    <location>
        <begin position="418"/>
        <end position="495"/>
    </location>
</feature>
<evidence type="ECO:0000256" key="3">
    <source>
        <dbReference type="ARBA" id="ARBA00023125"/>
    </source>
</evidence>
<dbReference type="SUPFAM" id="SSF46689">
    <property type="entry name" value="Homeodomain-like"/>
    <property type="match status" value="1"/>
</dbReference>
<dbReference type="PROSITE" id="PS50071">
    <property type="entry name" value="HOMEOBOX_2"/>
    <property type="match status" value="1"/>
</dbReference>
<dbReference type="OrthoDB" id="5399138at2759"/>
<keyword evidence="5 6" id="KW-0539">Nucleus</keyword>
<feature type="domain" description="Homeobox" evidence="8">
    <location>
        <begin position="156"/>
        <end position="219"/>
    </location>
</feature>
<dbReference type="Pfam" id="PF05920">
    <property type="entry name" value="Homeobox_KN"/>
    <property type="match status" value="1"/>
</dbReference>
<evidence type="ECO:0000256" key="6">
    <source>
        <dbReference type="PROSITE-ProRule" id="PRU00108"/>
    </source>
</evidence>
<dbReference type="FunFam" id="1.10.10.60:FF:000003">
    <property type="entry name" value="Iroquois-class homeobox protein IRX"/>
    <property type="match status" value="1"/>
</dbReference>
<sequence length="580" mass="62861">MAHSTAPYTGYPSYNGHCNTGTGTALSSPPAASQLVMPTPMAAVPGNTPHCCDTGRSLVTDPHTGQSVCSCQYSPTLSLSYARMPSALSENIYSSSYHGTQGYLPHITSDHTPLYSSLNTAYDVKDSSELWHGIPPTAYQYDYTWAGYPYSGYASEFNGVRRKNASRETTNTLKAWLNEHKKNPYPTKGEKIMLAIITKMSLTQVSTWFANARRRLKKEKGWFGNDEDSNDNESTKKEGETENSKDSDARTPCSSTQNLDHESNGDAESPCSNSSNTSLLHTLDAPLSSHQTSPTTLPQAAAALTSSFPAATPVALDQKPTAFDDPTNDDVTGGKFGLDPSQDKKIWSIVSTATNSFSPPPLHTKPADTTANGLQQQQQQHSVQPSFRVISKPGQSFPDPLANPDWGYANNGYYNSTSVSTSSSSGYHQTLAASHSQQQNPPPAQVYNTQQQQQQHQQNQHQQQQGMYDVPKYDSLATKYDSPPPLPKYDGSFSTSMDGSSALHNMGTPDRRSNKMAGYHHTAGYSPYPVGMKSPPLGSPKVISPSAQSTMHDGLLKSYGNAMHNVQGLFSAGQSLDKTL</sequence>
<dbReference type="PANTHER" id="PTHR11211">
    <property type="entry name" value="IROQUOIS-CLASS HOMEODOMAIN PROTEIN IRX"/>
    <property type="match status" value="1"/>
</dbReference>
<dbReference type="GO" id="GO:0030182">
    <property type="term" value="P:neuron differentiation"/>
    <property type="evidence" value="ECO:0007669"/>
    <property type="project" value="TreeGrafter"/>
</dbReference>
<organism evidence="9 10">
    <name type="scientific">Lingula anatina</name>
    <name type="common">Brachiopod</name>
    <name type="synonym">Lingula unguis</name>
    <dbReference type="NCBI Taxonomy" id="7574"/>
    <lineage>
        <taxon>Eukaryota</taxon>
        <taxon>Metazoa</taxon>
        <taxon>Spiralia</taxon>
        <taxon>Lophotrochozoa</taxon>
        <taxon>Brachiopoda</taxon>
        <taxon>Linguliformea</taxon>
        <taxon>Lingulata</taxon>
        <taxon>Lingulida</taxon>
        <taxon>Linguloidea</taxon>
        <taxon>Lingulidae</taxon>
        <taxon>Lingula</taxon>
    </lineage>
</organism>
<evidence type="ECO:0000256" key="5">
    <source>
        <dbReference type="ARBA" id="ARBA00023242"/>
    </source>
</evidence>
<accession>A0A1S3IKU5</accession>
<comment type="subcellular location">
    <subcellularLocation>
        <location evidence="1 6">Nucleus</location>
    </subcellularLocation>
</comment>
<dbReference type="Gene3D" id="1.10.10.60">
    <property type="entry name" value="Homeodomain-like"/>
    <property type="match status" value="1"/>
</dbReference>
<dbReference type="GO" id="GO:0000981">
    <property type="term" value="F:DNA-binding transcription factor activity, RNA polymerase II-specific"/>
    <property type="evidence" value="ECO:0007669"/>
    <property type="project" value="InterPro"/>
</dbReference>
<evidence type="ECO:0000256" key="1">
    <source>
        <dbReference type="ARBA" id="ARBA00004123"/>
    </source>
</evidence>
<evidence type="ECO:0000313" key="9">
    <source>
        <dbReference type="Proteomes" id="UP000085678"/>
    </source>
</evidence>
<keyword evidence="4 6" id="KW-0371">Homeobox</keyword>
<gene>
    <name evidence="10 11" type="primary">LOC106165247</name>
</gene>
<dbReference type="GO" id="GO:0005634">
    <property type="term" value="C:nucleus"/>
    <property type="evidence" value="ECO:0007669"/>
    <property type="project" value="UniProtKB-SubCell"/>
</dbReference>
<dbReference type="GO" id="GO:0048468">
    <property type="term" value="P:cell development"/>
    <property type="evidence" value="ECO:0007669"/>
    <property type="project" value="TreeGrafter"/>
</dbReference>
<feature type="region of interest" description="Disordered" evidence="7">
    <location>
        <begin position="353"/>
        <end position="403"/>
    </location>
</feature>
<dbReference type="KEGG" id="lak:106165247"/>
<evidence type="ECO:0000313" key="10">
    <source>
        <dbReference type="RefSeq" id="XP_013398837.1"/>
    </source>
</evidence>
<feature type="compositionally biased region" description="Low complexity" evidence="7">
    <location>
        <begin position="450"/>
        <end position="465"/>
    </location>
</feature>
<evidence type="ECO:0000256" key="2">
    <source>
        <dbReference type="ARBA" id="ARBA00008446"/>
    </source>
</evidence>
<dbReference type="InterPro" id="IPR008422">
    <property type="entry name" value="KN_HD"/>
</dbReference>
<dbReference type="InterPro" id="IPR009057">
    <property type="entry name" value="Homeodomain-like_sf"/>
</dbReference>
<evidence type="ECO:0000256" key="4">
    <source>
        <dbReference type="ARBA" id="ARBA00023155"/>
    </source>
</evidence>
<feature type="compositionally biased region" description="Basic and acidic residues" evidence="7">
    <location>
        <begin position="233"/>
        <end position="249"/>
    </location>
</feature>
<feature type="region of interest" description="Disordered" evidence="7">
    <location>
        <begin position="222"/>
        <end position="278"/>
    </location>
</feature>